<evidence type="ECO:0000259" key="2">
    <source>
        <dbReference type="Pfam" id="PF02517"/>
    </source>
</evidence>
<sequence length="271" mass="29423">MPPHNEQFPSVAQAALLLLANFLLEYIIGVLFYDFRGTVGVTSAQAQALVVLLANGIVLVSVMHYRGMGYRDLVHPAKASIPVTLLLLLPPVFLLVPLVLLLDHQLMLLVQQLIPMSRWEEQAFTRMVAANLPTVVAACVLAPVLEEMLFRGVLLRAFLQKYPRWAAISYSALLFGAAHLNVYQFLFASALGLLLGWLYERSRSLLPCIALHAAVNTTIVMLEATKASPGEEVLSDASVALWLGAALAAIAGGLALRRLLVGTSRRSTDTA</sequence>
<dbReference type="GO" id="GO:0008237">
    <property type="term" value="F:metallopeptidase activity"/>
    <property type="evidence" value="ECO:0007669"/>
    <property type="project" value="UniProtKB-KW"/>
</dbReference>
<reference evidence="3 4" key="1">
    <citation type="submission" date="2020-04" db="EMBL/GenBank/DDBJ databases">
        <title>Ramlibacter sp. G-1-2-2 isolated from soil.</title>
        <authorList>
            <person name="Dahal R.H."/>
        </authorList>
    </citation>
    <scope>NUCLEOTIDE SEQUENCE [LARGE SCALE GENOMIC DNA]</scope>
    <source>
        <strain evidence="3 4">G-1-2-2</strain>
    </source>
</reference>
<keyword evidence="4" id="KW-1185">Reference proteome</keyword>
<dbReference type="Pfam" id="PF02517">
    <property type="entry name" value="Rce1-like"/>
    <property type="match status" value="1"/>
</dbReference>
<dbReference type="EMBL" id="JABBFX010000001">
    <property type="protein sequence ID" value="NML43531.1"/>
    <property type="molecule type" value="Genomic_DNA"/>
</dbReference>
<feature type="domain" description="CAAX prenyl protease 2/Lysostaphin resistance protein A-like" evidence="2">
    <location>
        <begin position="132"/>
        <end position="217"/>
    </location>
</feature>
<keyword evidence="1" id="KW-0472">Membrane</keyword>
<keyword evidence="3" id="KW-0378">Hydrolase</keyword>
<feature type="transmembrane region" description="Helical" evidence="1">
    <location>
        <begin position="12"/>
        <end position="35"/>
    </location>
</feature>
<dbReference type="InterPro" id="IPR003675">
    <property type="entry name" value="Rce1/LyrA-like_dom"/>
</dbReference>
<feature type="transmembrane region" description="Helical" evidence="1">
    <location>
        <begin position="205"/>
        <end position="225"/>
    </location>
</feature>
<dbReference type="GO" id="GO:0006508">
    <property type="term" value="P:proteolysis"/>
    <property type="evidence" value="ECO:0007669"/>
    <property type="project" value="UniProtKB-KW"/>
</dbReference>
<accession>A0A848H1S9</accession>
<evidence type="ECO:0000313" key="3">
    <source>
        <dbReference type="EMBL" id="NML43531.1"/>
    </source>
</evidence>
<proteinExistence type="predicted"/>
<evidence type="ECO:0000313" key="4">
    <source>
        <dbReference type="Proteomes" id="UP000541185"/>
    </source>
</evidence>
<keyword evidence="1" id="KW-1133">Transmembrane helix</keyword>
<keyword evidence="1" id="KW-0812">Transmembrane</keyword>
<feature type="transmembrane region" description="Helical" evidence="1">
    <location>
        <begin position="79"/>
        <end position="102"/>
    </location>
</feature>
<protein>
    <submittedName>
        <fullName evidence="3">CPBP family intramembrane metalloprotease</fullName>
    </submittedName>
</protein>
<dbReference type="GO" id="GO:0004175">
    <property type="term" value="F:endopeptidase activity"/>
    <property type="evidence" value="ECO:0007669"/>
    <property type="project" value="UniProtKB-ARBA"/>
</dbReference>
<keyword evidence="3" id="KW-0482">Metalloprotease</keyword>
<comment type="caution">
    <text evidence="3">The sequence shown here is derived from an EMBL/GenBank/DDBJ whole genome shotgun (WGS) entry which is preliminary data.</text>
</comment>
<dbReference type="RefSeq" id="WP_169417733.1">
    <property type="nucleotide sequence ID" value="NZ_JABBFX010000001.1"/>
</dbReference>
<feature type="transmembrane region" description="Helical" evidence="1">
    <location>
        <begin position="123"/>
        <end position="145"/>
    </location>
</feature>
<dbReference type="GO" id="GO:0080120">
    <property type="term" value="P:CAAX-box protein maturation"/>
    <property type="evidence" value="ECO:0007669"/>
    <property type="project" value="UniProtKB-ARBA"/>
</dbReference>
<name>A0A848H1S9_9BURK</name>
<organism evidence="3 4">
    <name type="scientific">Ramlibacter agri</name>
    <dbReference type="NCBI Taxonomy" id="2728837"/>
    <lineage>
        <taxon>Bacteria</taxon>
        <taxon>Pseudomonadati</taxon>
        <taxon>Pseudomonadota</taxon>
        <taxon>Betaproteobacteria</taxon>
        <taxon>Burkholderiales</taxon>
        <taxon>Comamonadaceae</taxon>
        <taxon>Ramlibacter</taxon>
    </lineage>
</organism>
<gene>
    <name evidence="3" type="ORF">HHL11_07210</name>
</gene>
<dbReference type="PANTHER" id="PTHR43592:SF15">
    <property type="entry name" value="CAAX AMINO TERMINAL PROTEASE FAMILY PROTEIN"/>
    <property type="match status" value="1"/>
</dbReference>
<evidence type="ECO:0000256" key="1">
    <source>
        <dbReference type="SAM" id="Phobius"/>
    </source>
</evidence>
<dbReference type="Proteomes" id="UP000541185">
    <property type="component" value="Unassembled WGS sequence"/>
</dbReference>
<keyword evidence="3" id="KW-0645">Protease</keyword>
<feature type="transmembrane region" description="Helical" evidence="1">
    <location>
        <begin position="237"/>
        <end position="256"/>
    </location>
</feature>
<feature type="transmembrane region" description="Helical" evidence="1">
    <location>
        <begin position="47"/>
        <end position="67"/>
    </location>
</feature>
<dbReference type="AlphaFoldDB" id="A0A848H1S9"/>
<dbReference type="PANTHER" id="PTHR43592">
    <property type="entry name" value="CAAX AMINO TERMINAL PROTEASE"/>
    <property type="match status" value="1"/>
</dbReference>
<feature type="transmembrane region" description="Helical" evidence="1">
    <location>
        <begin position="165"/>
        <end position="198"/>
    </location>
</feature>